<feature type="compositionally biased region" description="Polar residues" evidence="1">
    <location>
        <begin position="522"/>
        <end position="534"/>
    </location>
</feature>
<dbReference type="HOGENOM" id="CLU_010761_2_0_1"/>
<proteinExistence type="predicted"/>
<comment type="caution">
    <text evidence="3">The sequence shown here is derived from an EMBL/GenBank/DDBJ whole genome shotgun (WGS) entry which is preliminary data.</text>
</comment>
<dbReference type="PANTHER" id="PTHR39601">
    <property type="entry name" value="CHORIOGENIN HMINOR"/>
    <property type="match status" value="1"/>
</dbReference>
<dbReference type="Proteomes" id="UP000019471">
    <property type="component" value="Unassembled WGS sequence"/>
</dbReference>
<organism evidence="3 4">
    <name type="scientific">Cladophialophora psammophila CBS 110553</name>
    <dbReference type="NCBI Taxonomy" id="1182543"/>
    <lineage>
        <taxon>Eukaryota</taxon>
        <taxon>Fungi</taxon>
        <taxon>Dikarya</taxon>
        <taxon>Ascomycota</taxon>
        <taxon>Pezizomycotina</taxon>
        <taxon>Eurotiomycetes</taxon>
        <taxon>Chaetothyriomycetidae</taxon>
        <taxon>Chaetothyriales</taxon>
        <taxon>Herpotrichiellaceae</taxon>
        <taxon>Cladophialophora</taxon>
    </lineage>
</organism>
<evidence type="ECO:0000313" key="3">
    <source>
        <dbReference type="EMBL" id="EXJ74139.1"/>
    </source>
</evidence>
<name>W9XV40_9EURO</name>
<dbReference type="Pfam" id="PF26013">
    <property type="entry name" value="DUF8004"/>
    <property type="match status" value="1"/>
</dbReference>
<feature type="compositionally biased region" description="Low complexity" evidence="1">
    <location>
        <begin position="620"/>
        <end position="633"/>
    </location>
</feature>
<dbReference type="PANTHER" id="PTHR39601:SF1">
    <property type="entry name" value="CHORIOGENIN HMINOR"/>
    <property type="match status" value="1"/>
</dbReference>
<feature type="region of interest" description="Disordered" evidence="1">
    <location>
        <begin position="658"/>
        <end position="698"/>
    </location>
</feature>
<evidence type="ECO:0000313" key="4">
    <source>
        <dbReference type="Proteomes" id="UP000019471"/>
    </source>
</evidence>
<feature type="compositionally biased region" description="Low complexity" evidence="1">
    <location>
        <begin position="677"/>
        <end position="692"/>
    </location>
</feature>
<keyword evidence="4" id="KW-1185">Reference proteome</keyword>
<evidence type="ECO:0000256" key="1">
    <source>
        <dbReference type="SAM" id="MobiDB-lite"/>
    </source>
</evidence>
<dbReference type="RefSeq" id="XP_007741239.1">
    <property type="nucleotide sequence ID" value="XM_007743049.1"/>
</dbReference>
<dbReference type="AlphaFoldDB" id="W9XV40"/>
<dbReference type="OrthoDB" id="4114825at2759"/>
<sequence>MRRIQGRVTRDDIRSAGLRRWDGRARITTDWVNLFHEPELCWPTGDCLVYLREPGQSSRGPAFRVHTAFLKVRGFEFLVDRCVVRNSIHAAVQCVLPNCSGCDPQESVQELYIPAPHGASLEDIFNHHITTRNFFAWLYNRPLAGRTLGSALAALKGRIDVYRPDDSSQNKVEVLSYAENQRYLDFRECVDHALAALSLAETLQVEDLWVDAFAHCVGMSHRGLRSSIEYAVLSAKSKTLINRARLEMDIRLDRVNKSVLTFFENDVSGSFLGLPQPAREHLNKFRSFLKSFYLDRYGSWPPDDFEEEIVQQTIYSTMFSDFRNLYQHLVDPESTVDMVENDITRTGGVCTLQNIQAFDKKHSYEPLAQPLPLLPEPLESSSGQRPKLQRRMSWNPIQKRKALKETRKAHDKRALIDASNRDLLVMDCPLVRKYSEFEEMTVDDDLEGLSAIEGRKVRWILVYAVLQTFHSIAQPPKEVRNTSNLTYSLCCQPPKQKPWQETPLPQVRTLNKQPQLVPDNGYSHTNVSSSSLGETLTRGRSAKIRRRTLPANLPGSSLMASLSIRTPPASRSASLRRLISRGGQTSKDEMPSKRPSFCEIYVEGYGNGLNEVARDASDSPPAELTAEPETTENAVREDKQEPQELQGDDVVHEMAANDTEDLPPIPVSEVSATTPPSMSRESSNSSISSASSNTNEDNDIVMATPANNAACILAEKLKSTSVTKQRSGIQAELSATTIRQRPQSLVLRGTAPHVKIVDGDRYDPDLELPYVHFNTQTWDMILAQRPMTAPSPTAVAA</sequence>
<gene>
    <name evidence="3" type="ORF">A1O5_02433</name>
</gene>
<dbReference type="EMBL" id="AMGX01000003">
    <property type="protein sequence ID" value="EXJ74139.1"/>
    <property type="molecule type" value="Genomic_DNA"/>
</dbReference>
<dbReference type="STRING" id="1182543.W9XV40"/>
<feature type="region of interest" description="Disordered" evidence="1">
    <location>
        <begin position="514"/>
        <end position="552"/>
    </location>
</feature>
<evidence type="ECO:0000259" key="2">
    <source>
        <dbReference type="Pfam" id="PF26013"/>
    </source>
</evidence>
<protein>
    <recommendedName>
        <fullName evidence="2">DUF8004 domain-containing protein</fullName>
    </recommendedName>
</protein>
<dbReference type="GeneID" id="19187166"/>
<accession>W9XV40</accession>
<dbReference type="eggNOG" id="ENOG502RYFW">
    <property type="taxonomic scope" value="Eukaryota"/>
</dbReference>
<reference evidence="3 4" key="1">
    <citation type="submission" date="2013-03" db="EMBL/GenBank/DDBJ databases">
        <title>The Genome Sequence of Cladophialophora psammophila CBS 110553.</title>
        <authorList>
            <consortium name="The Broad Institute Genomics Platform"/>
            <person name="Cuomo C."/>
            <person name="de Hoog S."/>
            <person name="Gorbushina A."/>
            <person name="Walker B."/>
            <person name="Young S.K."/>
            <person name="Zeng Q."/>
            <person name="Gargeya S."/>
            <person name="Fitzgerald M."/>
            <person name="Haas B."/>
            <person name="Abouelleil A."/>
            <person name="Allen A.W."/>
            <person name="Alvarado L."/>
            <person name="Arachchi H.M."/>
            <person name="Berlin A.M."/>
            <person name="Chapman S.B."/>
            <person name="Gainer-Dewar J."/>
            <person name="Goldberg J."/>
            <person name="Griggs A."/>
            <person name="Gujja S."/>
            <person name="Hansen M."/>
            <person name="Howarth C."/>
            <person name="Imamovic A."/>
            <person name="Ireland A."/>
            <person name="Larimer J."/>
            <person name="McCowan C."/>
            <person name="Murphy C."/>
            <person name="Pearson M."/>
            <person name="Poon T.W."/>
            <person name="Priest M."/>
            <person name="Roberts A."/>
            <person name="Saif S."/>
            <person name="Shea T."/>
            <person name="Sisk P."/>
            <person name="Sykes S."/>
            <person name="Wortman J."/>
            <person name="Nusbaum C."/>
            <person name="Birren B."/>
        </authorList>
    </citation>
    <scope>NUCLEOTIDE SEQUENCE [LARGE SCALE GENOMIC DNA]</scope>
    <source>
        <strain evidence="3 4">CBS 110553</strain>
    </source>
</reference>
<dbReference type="InterPro" id="IPR058317">
    <property type="entry name" value="DUF8004"/>
</dbReference>
<feature type="region of interest" description="Disordered" evidence="1">
    <location>
        <begin position="611"/>
        <end position="644"/>
    </location>
</feature>
<feature type="domain" description="DUF8004" evidence="2">
    <location>
        <begin position="174"/>
        <end position="262"/>
    </location>
</feature>